<dbReference type="EMBL" id="JRPK02000002">
    <property type="protein sequence ID" value="TLD99529.1"/>
    <property type="molecule type" value="Genomic_DNA"/>
</dbReference>
<dbReference type="Proteomes" id="UP000029861">
    <property type="component" value="Unassembled WGS sequence"/>
</dbReference>
<evidence type="ECO:0000313" key="3">
    <source>
        <dbReference type="Proteomes" id="UP000029861"/>
    </source>
</evidence>
<name>A0A4U8TH53_9HELI</name>
<dbReference type="EMBL" id="JRPL02000002">
    <property type="protein sequence ID" value="TLD84786.1"/>
    <property type="molecule type" value="Genomic_DNA"/>
</dbReference>
<dbReference type="AlphaFoldDB" id="A0A4U8TH53"/>
<dbReference type="Proteomes" id="UP000029878">
    <property type="component" value="Unassembled WGS sequence"/>
</dbReference>
<gene>
    <name evidence="2" type="ORF">LS80_001015</name>
    <name evidence="1" type="ORF">LS81_001545</name>
</gene>
<protein>
    <submittedName>
        <fullName evidence="2">Uncharacterized protein</fullName>
    </submittedName>
</protein>
<reference evidence="2" key="2">
    <citation type="submission" date="2018-04" db="EMBL/GenBank/DDBJ databases">
        <authorList>
            <person name="Sheh A."/>
            <person name="Shen Z."/>
            <person name="Mannion A.J."/>
            <person name="Fox J.G."/>
        </authorList>
    </citation>
    <scope>NUCLEOTIDE SEQUENCE</scope>
    <source>
        <strain evidence="2">ATCC 49310</strain>
    </source>
</reference>
<evidence type="ECO:0000313" key="4">
    <source>
        <dbReference type="Proteomes" id="UP000029878"/>
    </source>
</evidence>
<comment type="caution">
    <text evidence="2">The sequence shown here is derived from an EMBL/GenBank/DDBJ whole genome shotgun (WGS) entry which is preliminary data.</text>
</comment>
<evidence type="ECO:0000313" key="2">
    <source>
        <dbReference type="EMBL" id="TLD99529.1"/>
    </source>
</evidence>
<accession>A0A4U8TH53</accession>
<reference evidence="3 4" key="1">
    <citation type="journal article" date="2014" name="Genome Announc.">
        <title>Draft genome sequences of eight enterohepatic helicobacter species isolated from both laboratory and wild rodents.</title>
        <authorList>
            <person name="Sheh A."/>
            <person name="Shen Z."/>
            <person name="Fox J.G."/>
        </authorList>
    </citation>
    <scope>NUCLEOTIDE SEQUENCE [LARGE SCALE GENOMIC DNA]</scope>
    <source>
        <strain evidence="2 3">ATCC 49310</strain>
        <strain evidence="1 4">ATCC 700114</strain>
    </source>
</reference>
<sequence>MCTLYYTKHNLHYIFNFFWRFIAHKDINHAYDKHWHNKHKANRPHNDIKQVRIHTQPSINVKV</sequence>
<evidence type="ECO:0000313" key="1">
    <source>
        <dbReference type="EMBL" id="TLD84786.1"/>
    </source>
</evidence>
<organism evidence="2 3">
    <name type="scientific">Helicobacter trogontum</name>
    <dbReference type="NCBI Taxonomy" id="50960"/>
    <lineage>
        <taxon>Bacteria</taxon>
        <taxon>Pseudomonadati</taxon>
        <taxon>Campylobacterota</taxon>
        <taxon>Epsilonproteobacteria</taxon>
        <taxon>Campylobacterales</taxon>
        <taxon>Helicobacteraceae</taxon>
        <taxon>Helicobacter</taxon>
    </lineage>
</organism>
<proteinExistence type="predicted"/>